<evidence type="ECO:0000313" key="9">
    <source>
        <dbReference type="EMBL" id="ARI43884.1"/>
    </source>
</evidence>
<keyword evidence="3 7" id="KW-0694">RNA-binding</keyword>
<comment type="similarity">
    <text evidence="1 7 8">Belongs to the bacterial ribosomal protein bS18 family.</text>
</comment>
<dbReference type="GO" id="GO:0005763">
    <property type="term" value="C:mitochondrial small ribosomal subunit"/>
    <property type="evidence" value="ECO:0007669"/>
    <property type="project" value="TreeGrafter"/>
</dbReference>
<keyword evidence="9" id="KW-0934">Plastid</keyword>
<geneLocation type="chloroplast" evidence="9"/>
<evidence type="ECO:0000256" key="5">
    <source>
        <dbReference type="ARBA" id="ARBA00023274"/>
    </source>
</evidence>
<evidence type="ECO:0000256" key="6">
    <source>
        <dbReference type="ARBA" id="ARBA00035266"/>
    </source>
</evidence>
<keyword evidence="5 7" id="KW-0687">Ribonucleoprotein</keyword>
<dbReference type="GO" id="GO:0003735">
    <property type="term" value="F:structural constituent of ribosome"/>
    <property type="evidence" value="ECO:0007669"/>
    <property type="project" value="InterPro"/>
</dbReference>
<dbReference type="PANTHER" id="PTHR13479">
    <property type="entry name" value="30S RIBOSOMAL PROTEIN S18"/>
    <property type="match status" value="1"/>
</dbReference>
<evidence type="ECO:0000256" key="3">
    <source>
        <dbReference type="ARBA" id="ARBA00022884"/>
    </source>
</evidence>
<comment type="subcellular location">
    <subcellularLocation>
        <location evidence="7">Plastid</location>
        <location evidence="7">Chloroplast</location>
    </subcellularLocation>
</comment>
<organism evidence="9">
    <name type="scientific">Neomeris sp. HV02668</name>
    <dbReference type="NCBI Taxonomy" id="1979229"/>
    <lineage>
        <taxon>Eukaryota</taxon>
        <taxon>Viridiplantae</taxon>
        <taxon>Chlorophyta</taxon>
        <taxon>core chlorophytes</taxon>
        <taxon>Ulvophyceae</taxon>
        <taxon>TCBD clade</taxon>
        <taxon>Dasycladales</taxon>
        <taxon>Dasycladaceae</taxon>
        <taxon>Neomeris</taxon>
    </lineage>
</organism>
<keyword evidence="9" id="KW-0150">Chloroplast</keyword>
<dbReference type="GO" id="GO:0009507">
    <property type="term" value="C:chloroplast"/>
    <property type="evidence" value="ECO:0007669"/>
    <property type="project" value="UniProtKB-SubCell"/>
</dbReference>
<dbReference type="PRINTS" id="PR00974">
    <property type="entry name" value="RIBOSOMALS18"/>
</dbReference>
<dbReference type="PANTHER" id="PTHR13479:SF40">
    <property type="entry name" value="SMALL RIBOSOMAL SUBUNIT PROTEIN BS18M"/>
    <property type="match status" value="1"/>
</dbReference>
<evidence type="ECO:0000256" key="4">
    <source>
        <dbReference type="ARBA" id="ARBA00022980"/>
    </source>
</evidence>
<evidence type="ECO:0000256" key="1">
    <source>
        <dbReference type="ARBA" id="ARBA00005589"/>
    </source>
</evidence>
<evidence type="ECO:0000256" key="8">
    <source>
        <dbReference type="RuleBase" id="RU003910"/>
    </source>
</evidence>
<evidence type="ECO:0000256" key="7">
    <source>
        <dbReference type="HAMAP-Rule" id="MF_00270"/>
    </source>
</evidence>
<dbReference type="SUPFAM" id="SSF46911">
    <property type="entry name" value="Ribosomal protein S18"/>
    <property type="match status" value="1"/>
</dbReference>
<dbReference type="Pfam" id="PF01084">
    <property type="entry name" value="Ribosomal_S18"/>
    <property type="match status" value="1"/>
</dbReference>
<sequence>MKKYNYNNRFIRKNAKIEKMTIQELETIDYKNLILLRRFISSEGKILPKKVTGLNAKTQRSMAKAIKNSRMIGLLPFVPL</sequence>
<dbReference type="AlphaFoldDB" id="A0A1W5YJT7"/>
<accession>A0A1W5YJT7</accession>
<dbReference type="NCBIfam" id="TIGR00165">
    <property type="entry name" value="S18"/>
    <property type="match status" value="1"/>
</dbReference>
<dbReference type="GO" id="GO:0070181">
    <property type="term" value="F:small ribosomal subunit rRNA binding"/>
    <property type="evidence" value="ECO:0007669"/>
    <property type="project" value="TreeGrafter"/>
</dbReference>
<dbReference type="GO" id="GO:0006412">
    <property type="term" value="P:translation"/>
    <property type="evidence" value="ECO:0007669"/>
    <property type="project" value="UniProtKB-UniRule"/>
</dbReference>
<dbReference type="EMBL" id="KY495870">
    <property type="protein sequence ID" value="ARI43884.1"/>
    <property type="molecule type" value="Genomic_DNA"/>
</dbReference>
<proteinExistence type="inferred from homology"/>
<dbReference type="HAMAP" id="MF_00270">
    <property type="entry name" value="Ribosomal_bS18"/>
    <property type="match status" value="1"/>
</dbReference>
<reference evidence="9" key="1">
    <citation type="journal article" date="2017" name="J. Phycol.">
        <title>Phylogenetic position of the coral symbiont Ostreobium (Ulvophyceae) inferred from chloroplast genome data.</title>
        <authorList>
            <person name="Verbruggen H."/>
            <person name="Marcelino V.R."/>
            <person name="Guiry M.D."/>
            <person name="Cremen M.C."/>
            <person name="Jackson C.J."/>
        </authorList>
    </citation>
    <scope>NUCLEOTIDE SEQUENCE</scope>
</reference>
<comment type="subunit">
    <text evidence="2 7">Part of the 30S ribosomal subunit.</text>
</comment>
<dbReference type="Gene3D" id="4.10.640.10">
    <property type="entry name" value="Ribosomal protein S18"/>
    <property type="match status" value="1"/>
</dbReference>
<gene>
    <name evidence="7 9" type="primary">rps18</name>
</gene>
<keyword evidence="7" id="KW-0699">rRNA-binding</keyword>
<keyword evidence="4 7" id="KW-0689">Ribosomal protein</keyword>
<name>A0A1W5YJT7_9CHLO</name>
<dbReference type="InterPro" id="IPR036870">
    <property type="entry name" value="Ribosomal_bS18_sf"/>
</dbReference>
<dbReference type="InterPro" id="IPR001648">
    <property type="entry name" value="Ribosomal_bS18"/>
</dbReference>
<protein>
    <recommendedName>
        <fullName evidence="6 7">Small ribosomal subunit protein bS18c</fullName>
    </recommendedName>
</protein>
<evidence type="ECO:0000256" key="2">
    <source>
        <dbReference type="ARBA" id="ARBA00011458"/>
    </source>
</evidence>